<accession>A0A949TXI4</accession>
<evidence type="ECO:0000259" key="2">
    <source>
        <dbReference type="PROSITE" id="PS51498"/>
    </source>
</evidence>
<gene>
    <name evidence="3" type="ORF">I6U48_05115</name>
</gene>
<sequence>MIDNNFSSLKNVSYVANEIPPIPGIDSLGRGYDIFGLYANPKSTKIDLFDLGEQSQISIAGKNYSIPIIVAYQELIQGSFQSYYSISINEYLKKLNTITSLSGNYNFFSGSLQVDFELSELRKRIHEYTKIIDLVEKWKLTLPYSNIGNLVNILKKDVKNDLYGGLDPFELFDKYGTHFLQEVIVGAKCEYTISTDQISYRKTENIETIAELSYKRFTNQISLKEELDYGTDINEFNRSSNIVVKVLGGSPEYGKYIQLSGNYEKWIESIQGNPIFCNFSDNSLAPIWNLCPDGARKEELKKAYQSYASNKSKPLPQYCISNLAVIGSSNPNIAPPYGYTKIDKDLNAGAGGEYIYICYKEDLDDQSYPNNPITDIDVIIANSLNDAKNKCPANYTLIEYDLNKGAGGKYVYVCYSKQTNNDPIRSINIMEGSSSDIPAPYGYIKIDKDLNAEAGGKYIYLCYSRNF</sequence>
<dbReference type="Pfam" id="PF01823">
    <property type="entry name" value="MACPF"/>
    <property type="match status" value="1"/>
</dbReference>
<reference evidence="3" key="1">
    <citation type="submission" date="2020-12" db="EMBL/GenBank/DDBJ databases">
        <title>Clostridium thailandense sp. nov., a novel acetogenic bacterium isolated from peat land soil in Thailand.</title>
        <authorList>
            <person name="Chaikitkaew S."/>
            <person name="Birkeland N.K."/>
        </authorList>
    </citation>
    <scope>NUCLEOTIDE SEQUENCE</scope>
    <source>
        <strain evidence="3">PL3</strain>
    </source>
</reference>
<organism evidence="3 4">
    <name type="scientific">Clostridium thailandense</name>
    <dbReference type="NCBI Taxonomy" id="2794346"/>
    <lineage>
        <taxon>Bacteria</taxon>
        <taxon>Bacillati</taxon>
        <taxon>Bacillota</taxon>
        <taxon>Clostridia</taxon>
        <taxon>Eubacteriales</taxon>
        <taxon>Clostridiaceae</taxon>
        <taxon>Clostridium</taxon>
    </lineage>
</organism>
<feature type="domain" description="MABP" evidence="2">
    <location>
        <begin position="317"/>
        <end position="467"/>
    </location>
</feature>
<comment type="caution">
    <text evidence="3">The sequence shown here is derived from an EMBL/GenBank/DDBJ whole genome shotgun (WGS) entry which is preliminary data.</text>
</comment>
<evidence type="ECO:0000313" key="4">
    <source>
        <dbReference type="Proteomes" id="UP000694308"/>
    </source>
</evidence>
<name>A0A949TXI4_9CLOT</name>
<dbReference type="GO" id="GO:0005737">
    <property type="term" value="C:cytoplasm"/>
    <property type="evidence" value="ECO:0007669"/>
    <property type="project" value="UniProtKB-ARBA"/>
</dbReference>
<dbReference type="PROSITE" id="PS51412">
    <property type="entry name" value="MACPF_2"/>
    <property type="match status" value="1"/>
</dbReference>
<evidence type="ECO:0000259" key="1">
    <source>
        <dbReference type="PROSITE" id="PS51412"/>
    </source>
</evidence>
<proteinExistence type="predicted"/>
<keyword evidence="4" id="KW-1185">Reference proteome</keyword>
<dbReference type="InterPro" id="IPR020864">
    <property type="entry name" value="MACPF"/>
</dbReference>
<protein>
    <recommendedName>
        <fullName evidence="5">MACPF domain-containing protein</fullName>
    </recommendedName>
</protein>
<dbReference type="EMBL" id="JAEEGC010000022">
    <property type="protein sequence ID" value="MBV7272294.1"/>
    <property type="molecule type" value="Genomic_DNA"/>
</dbReference>
<dbReference type="SMR" id="A0A949TXI4"/>
<dbReference type="InterPro" id="IPR023341">
    <property type="entry name" value="MABP"/>
</dbReference>
<dbReference type="PROSITE" id="PS51498">
    <property type="entry name" value="MABP"/>
    <property type="match status" value="1"/>
</dbReference>
<dbReference type="AlphaFoldDB" id="A0A949TXI4"/>
<evidence type="ECO:0008006" key="5">
    <source>
        <dbReference type="Google" id="ProtNLM"/>
    </source>
</evidence>
<dbReference type="Proteomes" id="UP000694308">
    <property type="component" value="Unassembled WGS sequence"/>
</dbReference>
<feature type="domain" description="MACPF" evidence="1">
    <location>
        <begin position="11"/>
        <end position="322"/>
    </location>
</feature>
<dbReference type="RefSeq" id="WP_218319331.1">
    <property type="nucleotide sequence ID" value="NZ_JAEEGC010000022.1"/>
</dbReference>
<evidence type="ECO:0000313" key="3">
    <source>
        <dbReference type="EMBL" id="MBV7272294.1"/>
    </source>
</evidence>